<reference evidence="12 13" key="1">
    <citation type="journal article" date="2013" name="Genome Announc.">
        <title>Genome Sequence of Moraxella macacae 0408225, a Novel Bacterial Species Isolated from a Cynomolgus Macaque with Epistaxis.</title>
        <authorList>
            <person name="Ladner J.T."/>
            <person name="Whitehouse C.A."/>
            <person name="Koroleva G.I."/>
            <person name="Palacios G.F."/>
        </authorList>
    </citation>
    <scope>NUCLEOTIDE SEQUENCE [LARGE SCALE GENOMIC DNA]</scope>
    <source>
        <strain evidence="12 13">0408225</strain>
    </source>
</reference>
<dbReference type="EMBL" id="ANIN01000001">
    <property type="protein sequence ID" value="ELA09351.1"/>
    <property type="molecule type" value="Genomic_DNA"/>
</dbReference>
<dbReference type="GO" id="GO:0055085">
    <property type="term" value="P:transmembrane transport"/>
    <property type="evidence" value="ECO:0007669"/>
    <property type="project" value="UniProtKB-ARBA"/>
</dbReference>
<comment type="subunit">
    <text evidence="9">The ABC transporter complex is composed of one ATP-binding protein (MglA), two transmembrane proteins (MglC) and a solute-binding protein (MglB).</text>
</comment>
<gene>
    <name evidence="12" type="ORF">MOMA_03070</name>
</gene>
<dbReference type="GO" id="GO:0046872">
    <property type="term" value="F:metal ion binding"/>
    <property type="evidence" value="ECO:0007669"/>
    <property type="project" value="UniProtKB-KW"/>
</dbReference>
<feature type="domain" description="Periplasmic binding protein" evidence="11">
    <location>
        <begin position="5"/>
        <end position="269"/>
    </location>
</feature>
<dbReference type="Gene3D" id="3.40.50.2300">
    <property type="match status" value="2"/>
</dbReference>
<keyword evidence="13" id="KW-1185">Reference proteome</keyword>
<evidence type="ECO:0000313" key="13">
    <source>
        <dbReference type="Proteomes" id="UP000023795"/>
    </source>
</evidence>
<comment type="caution">
    <text evidence="12">The sequence shown here is derived from an EMBL/GenBank/DDBJ whole genome shotgun (WGS) entry which is preliminary data.</text>
</comment>
<evidence type="ECO:0000256" key="5">
    <source>
        <dbReference type="ARBA" id="ARBA00022723"/>
    </source>
</evidence>
<keyword evidence="7" id="KW-0574">Periplasm</keyword>
<dbReference type="PANTHER" id="PTHR30036">
    <property type="entry name" value="D-XYLOSE-BINDING PERIPLASMIC PROTEIN"/>
    <property type="match status" value="1"/>
</dbReference>
<dbReference type="GO" id="GO:0030246">
    <property type="term" value="F:carbohydrate binding"/>
    <property type="evidence" value="ECO:0007669"/>
    <property type="project" value="InterPro"/>
</dbReference>
<dbReference type="Pfam" id="PF13407">
    <property type="entry name" value="Peripla_BP_4"/>
    <property type="match status" value="1"/>
</dbReference>
<organism evidence="12 13">
    <name type="scientific">Moraxella macacae 0408225</name>
    <dbReference type="NCBI Taxonomy" id="1230338"/>
    <lineage>
        <taxon>Bacteria</taxon>
        <taxon>Pseudomonadati</taxon>
        <taxon>Pseudomonadota</taxon>
        <taxon>Gammaproteobacteria</taxon>
        <taxon>Moraxellales</taxon>
        <taxon>Moraxellaceae</taxon>
        <taxon>Moraxella</taxon>
    </lineage>
</organism>
<keyword evidence="3" id="KW-0813">Transport</keyword>
<proteinExistence type="inferred from homology"/>
<name>L2F997_9GAMM</name>
<evidence type="ECO:0000313" key="12">
    <source>
        <dbReference type="EMBL" id="ELA09351.1"/>
    </source>
</evidence>
<dbReference type="SUPFAM" id="SSF53822">
    <property type="entry name" value="Periplasmic binding protein-like I"/>
    <property type="match status" value="1"/>
</dbReference>
<evidence type="ECO:0000256" key="2">
    <source>
        <dbReference type="ARBA" id="ARBA00007639"/>
    </source>
</evidence>
<dbReference type="Proteomes" id="UP000023795">
    <property type="component" value="Unassembled WGS sequence"/>
</dbReference>
<evidence type="ECO:0000256" key="3">
    <source>
        <dbReference type="ARBA" id="ARBA00022448"/>
    </source>
</evidence>
<accession>L2F997</accession>
<dbReference type="InterPro" id="IPR028082">
    <property type="entry name" value="Peripla_BP_I"/>
</dbReference>
<dbReference type="InterPro" id="IPR025997">
    <property type="entry name" value="SBP_2_dom"/>
</dbReference>
<keyword evidence="6" id="KW-0732">Signal</keyword>
<evidence type="ECO:0000256" key="6">
    <source>
        <dbReference type="ARBA" id="ARBA00022729"/>
    </source>
</evidence>
<dbReference type="InterPro" id="IPR050555">
    <property type="entry name" value="Bact_Solute-Bind_Prot2"/>
</dbReference>
<dbReference type="InterPro" id="IPR044085">
    <property type="entry name" value="MglB-like_PBP1"/>
</dbReference>
<dbReference type="CDD" id="cd01539">
    <property type="entry name" value="PBP1_GGBP"/>
    <property type="match status" value="1"/>
</dbReference>
<dbReference type="eggNOG" id="COG1879">
    <property type="taxonomic scope" value="Bacteria"/>
</dbReference>
<comment type="subcellular location">
    <subcellularLocation>
        <location evidence="1">Periplasm</location>
    </subcellularLocation>
</comment>
<dbReference type="STRING" id="1230338.MOMA_03070"/>
<comment type="similarity">
    <text evidence="2">Belongs to the bacterial solute-binding protein 2 family.</text>
</comment>
<evidence type="ECO:0000256" key="4">
    <source>
        <dbReference type="ARBA" id="ARBA00022597"/>
    </source>
</evidence>
<dbReference type="PATRIC" id="fig|1230338.3.peg.669"/>
<evidence type="ECO:0000256" key="7">
    <source>
        <dbReference type="ARBA" id="ARBA00022764"/>
    </source>
</evidence>
<keyword evidence="4" id="KW-0762">Sugar transport</keyword>
<evidence type="ECO:0000259" key="11">
    <source>
        <dbReference type="Pfam" id="PF13407"/>
    </source>
</evidence>
<protein>
    <recommendedName>
        <fullName evidence="10">D-galactose/methyl-galactoside binding periplasmic protein MglB</fullName>
    </recommendedName>
</protein>
<keyword evidence="8" id="KW-0106">Calcium</keyword>
<keyword evidence="5" id="KW-0479">Metal-binding</keyword>
<evidence type="ECO:0000256" key="10">
    <source>
        <dbReference type="ARBA" id="ARBA00034344"/>
    </source>
</evidence>
<dbReference type="GO" id="GO:0030288">
    <property type="term" value="C:outer membrane-bounded periplasmic space"/>
    <property type="evidence" value="ECO:0007669"/>
    <property type="project" value="TreeGrafter"/>
</dbReference>
<dbReference type="PANTHER" id="PTHR30036:SF2">
    <property type="entry name" value="D-GALACTOSE_METHYL-GALACTOSIDE BINDING PERIPLASMIC PROTEIN MGLB"/>
    <property type="match status" value="1"/>
</dbReference>
<dbReference type="AlphaFoldDB" id="L2F997"/>
<sequence>MSSIESNPFFQGAYKTYETEAKNQPNLTLLIDHANNDQAVQDKQLDEMVAKGAKALVINLVDVNQGKAVIDKYCGKVGLVFFNRNPGDKNLASCSTAYFVDGDATQAGVLQGLKVLETWKNNPSWDKNKDGVIQFAMLEGIPNHTGTIARTKWSIGTMQNYPSLGIPVEKVFQDYAMFNTTKAQELLDTWTKLPDFSKVEVILANNDSMALGAVLSLKEKGIKLPVFGIDATPDAVKSIQAGEMTATVLNDFDNQAKSSLRLAANLAAGVTPLQGIEYKMEHNVIQVPYQETK</sequence>
<evidence type="ECO:0000256" key="8">
    <source>
        <dbReference type="ARBA" id="ARBA00022837"/>
    </source>
</evidence>
<evidence type="ECO:0000256" key="9">
    <source>
        <dbReference type="ARBA" id="ARBA00034323"/>
    </source>
</evidence>
<evidence type="ECO:0000256" key="1">
    <source>
        <dbReference type="ARBA" id="ARBA00004418"/>
    </source>
</evidence>